<evidence type="ECO:0000256" key="2">
    <source>
        <dbReference type="ARBA" id="ARBA00004613"/>
    </source>
</evidence>
<evidence type="ECO:0000313" key="11">
    <source>
        <dbReference type="Proteomes" id="UP000239772"/>
    </source>
</evidence>
<protein>
    <recommendedName>
        <fullName evidence="4">Flagellar hook-associated protein 1</fullName>
    </recommendedName>
</protein>
<evidence type="ECO:0000259" key="9">
    <source>
        <dbReference type="Pfam" id="PF22638"/>
    </source>
</evidence>
<dbReference type="GO" id="GO:0005198">
    <property type="term" value="F:structural molecule activity"/>
    <property type="evidence" value="ECO:0007669"/>
    <property type="project" value="InterPro"/>
</dbReference>
<dbReference type="AlphaFoldDB" id="A0A2T1HU84"/>
<sequence>MSLYSALGNSLSGLRATQAQMEVISGNVSNAGTAGYSRRSAVSVETVNGSGTGGVRIEGIVRLFDSVLQKELRTETSGSGYAAVKADYTAQLSGVFGAPGSSTALTTMMGSFSTALQALQNDPSNPAARSQVLSAAGDLAKRINKASADIQSVRSNAESALAADVAQVNTLLKGIAAADQRVIATQGSDPALLDQRDQQINELAKLVDVKVTEGPNGSISLSTTGGMRLYDTGSPAQFSFDQRPISATSLYDTDPTKRGVGTITMTDASGRSIDVIGAGMIRSGEIAGLIEMRDKATVDAQSQLDNLAASLATAMSNRTQAGTAGGASGYDIDTSGIQPGNIITVNATVGGTPRTISIVALTSGSLPANATPDPNDVEIGASFASGASGAVSSIQSQLDAAFGVGKFSVSSTGSTLRIEDAGSAAVRVTGASASITATAAQGAPADPALPLFKDSAPGLLYTGSLDAGVSQKRGFAARISLNPAITAKDLVAMSSTTPAGDQTRPTALLNALGAATTFAPVGGIGASSAPYSGSVADYLNRIVDVQGSNAESAQRLNEGQQVVQSSIESRYADASGVSVDQELANLVQIQNAYSANARIMSAVKEMMDLLMRM</sequence>
<organism evidence="10 11">
    <name type="scientific">Alsobacter soli</name>
    <dbReference type="NCBI Taxonomy" id="2109933"/>
    <lineage>
        <taxon>Bacteria</taxon>
        <taxon>Pseudomonadati</taxon>
        <taxon>Pseudomonadota</taxon>
        <taxon>Alphaproteobacteria</taxon>
        <taxon>Hyphomicrobiales</taxon>
        <taxon>Alsobacteraceae</taxon>
        <taxon>Alsobacter</taxon>
    </lineage>
</organism>
<keyword evidence="11" id="KW-1185">Reference proteome</keyword>
<gene>
    <name evidence="10" type="primary">flgK</name>
    <name evidence="10" type="ORF">SLNSH_10400</name>
</gene>
<dbReference type="Pfam" id="PF00460">
    <property type="entry name" value="Flg_bb_rod"/>
    <property type="match status" value="1"/>
</dbReference>
<keyword evidence="5" id="KW-0964">Secreted</keyword>
<dbReference type="GO" id="GO:0005576">
    <property type="term" value="C:extracellular region"/>
    <property type="evidence" value="ECO:0007669"/>
    <property type="project" value="UniProtKB-SubCell"/>
</dbReference>
<accession>A0A2T1HU84</accession>
<keyword evidence="10" id="KW-0969">Cilium</keyword>
<reference evidence="11" key="1">
    <citation type="submission" date="2018-03" db="EMBL/GenBank/DDBJ databases">
        <authorList>
            <person name="Sun L."/>
            <person name="Liu H."/>
            <person name="Chen W."/>
            <person name="Huang K."/>
            <person name="Liu W."/>
            <person name="Gao X."/>
        </authorList>
    </citation>
    <scope>NUCLEOTIDE SEQUENCE [LARGE SCALE GENOMIC DNA]</scope>
    <source>
        <strain evidence="11">SH9</strain>
    </source>
</reference>
<comment type="subcellular location">
    <subcellularLocation>
        <location evidence="1">Bacterial flagellum basal body</location>
    </subcellularLocation>
    <subcellularLocation>
        <location evidence="2">Secreted</location>
    </subcellularLocation>
</comment>
<feature type="domain" description="Flagellar basal body rod protein N-terminal" evidence="7">
    <location>
        <begin position="9"/>
        <end position="36"/>
    </location>
</feature>
<dbReference type="PANTHER" id="PTHR30033">
    <property type="entry name" value="FLAGELLAR HOOK-ASSOCIATED PROTEIN 1"/>
    <property type="match status" value="1"/>
</dbReference>
<dbReference type="RefSeq" id="WP_106336747.1">
    <property type="nucleotide sequence ID" value="NZ_PVZS01000009.1"/>
</dbReference>
<evidence type="ECO:0000256" key="5">
    <source>
        <dbReference type="ARBA" id="ARBA00022525"/>
    </source>
</evidence>
<comment type="caution">
    <text evidence="10">The sequence shown here is derived from an EMBL/GenBank/DDBJ whole genome shotgun (WGS) entry which is preliminary data.</text>
</comment>
<dbReference type="EMBL" id="PVZS01000009">
    <property type="protein sequence ID" value="PSC05212.1"/>
    <property type="molecule type" value="Genomic_DNA"/>
</dbReference>
<dbReference type="OrthoDB" id="7181295at2"/>
<dbReference type="GO" id="GO:0044780">
    <property type="term" value="P:bacterial-type flagellum assembly"/>
    <property type="evidence" value="ECO:0007669"/>
    <property type="project" value="InterPro"/>
</dbReference>
<dbReference type="GO" id="GO:0009424">
    <property type="term" value="C:bacterial-type flagellum hook"/>
    <property type="evidence" value="ECO:0007669"/>
    <property type="project" value="InterPro"/>
</dbReference>
<name>A0A2T1HU84_9HYPH</name>
<evidence type="ECO:0000313" key="10">
    <source>
        <dbReference type="EMBL" id="PSC05212.1"/>
    </source>
</evidence>
<comment type="similarity">
    <text evidence="3">Belongs to the flagella basal body rod proteins family.</text>
</comment>
<dbReference type="Pfam" id="PF06429">
    <property type="entry name" value="Flg_bbr_C"/>
    <property type="match status" value="1"/>
</dbReference>
<keyword evidence="10" id="KW-0282">Flagellum</keyword>
<proteinExistence type="inferred from homology"/>
<keyword evidence="10" id="KW-0966">Cell projection</keyword>
<feature type="domain" description="Flagellar hook-associated protein FlgK helical" evidence="9">
    <location>
        <begin position="91"/>
        <end position="331"/>
    </location>
</feature>
<dbReference type="InterPro" id="IPR053927">
    <property type="entry name" value="FlgK_helical"/>
</dbReference>
<dbReference type="InterPro" id="IPR001444">
    <property type="entry name" value="Flag_bb_rod_N"/>
</dbReference>
<evidence type="ECO:0000256" key="4">
    <source>
        <dbReference type="ARBA" id="ARBA00016244"/>
    </source>
</evidence>
<keyword evidence="6" id="KW-0975">Bacterial flagellum</keyword>
<dbReference type="Proteomes" id="UP000239772">
    <property type="component" value="Unassembled WGS sequence"/>
</dbReference>
<dbReference type="InterPro" id="IPR010930">
    <property type="entry name" value="Flg_bb/hook_C_dom"/>
</dbReference>
<dbReference type="Pfam" id="PF22638">
    <property type="entry name" value="FlgK_D1"/>
    <property type="match status" value="1"/>
</dbReference>
<dbReference type="PANTHER" id="PTHR30033:SF1">
    <property type="entry name" value="FLAGELLAR HOOK-ASSOCIATED PROTEIN 1"/>
    <property type="match status" value="1"/>
</dbReference>
<evidence type="ECO:0000256" key="1">
    <source>
        <dbReference type="ARBA" id="ARBA00004117"/>
    </source>
</evidence>
<dbReference type="NCBIfam" id="TIGR02492">
    <property type="entry name" value="flgK_ends"/>
    <property type="match status" value="1"/>
</dbReference>
<dbReference type="SUPFAM" id="SSF64518">
    <property type="entry name" value="Phase 1 flagellin"/>
    <property type="match status" value="1"/>
</dbReference>
<evidence type="ECO:0000259" key="8">
    <source>
        <dbReference type="Pfam" id="PF06429"/>
    </source>
</evidence>
<evidence type="ECO:0000256" key="3">
    <source>
        <dbReference type="ARBA" id="ARBA00009677"/>
    </source>
</evidence>
<feature type="domain" description="Flagellar basal-body/hook protein C-terminal" evidence="8">
    <location>
        <begin position="571"/>
        <end position="612"/>
    </location>
</feature>
<evidence type="ECO:0000259" key="7">
    <source>
        <dbReference type="Pfam" id="PF00460"/>
    </source>
</evidence>
<evidence type="ECO:0000256" key="6">
    <source>
        <dbReference type="ARBA" id="ARBA00023143"/>
    </source>
</evidence>
<dbReference type="GO" id="GO:0009425">
    <property type="term" value="C:bacterial-type flagellum basal body"/>
    <property type="evidence" value="ECO:0007669"/>
    <property type="project" value="UniProtKB-SubCell"/>
</dbReference>
<dbReference type="InterPro" id="IPR002371">
    <property type="entry name" value="FlgK"/>
</dbReference>
<dbReference type="PRINTS" id="PR01005">
    <property type="entry name" value="FLGHOOKAP1"/>
</dbReference>